<evidence type="ECO:0000256" key="2">
    <source>
        <dbReference type="ARBA" id="ARBA00022840"/>
    </source>
</evidence>
<dbReference type="InterPro" id="IPR013815">
    <property type="entry name" value="ATP_grasp_subdomain_1"/>
</dbReference>
<evidence type="ECO:0000313" key="5">
    <source>
        <dbReference type="EMBL" id="TQE93146.1"/>
    </source>
</evidence>
<comment type="caution">
    <text evidence="5">The sequence shown here is derived from an EMBL/GenBank/DDBJ whole genome shotgun (WGS) entry which is preliminary data.</text>
</comment>
<evidence type="ECO:0000313" key="6">
    <source>
        <dbReference type="Proteomes" id="UP000317371"/>
    </source>
</evidence>
<evidence type="ECO:0000259" key="4">
    <source>
        <dbReference type="Pfam" id="PF01326"/>
    </source>
</evidence>
<dbReference type="FunCoup" id="A0A540V8N6">
    <property type="interactions" value="4"/>
</dbReference>
<dbReference type="InParanoid" id="A0A540V8N6"/>
<dbReference type="FunFam" id="3.30.1490.20:FF:000010">
    <property type="entry name" value="Phosphoenolpyruvate synthase"/>
    <property type="match status" value="1"/>
</dbReference>
<dbReference type="SUPFAM" id="SSF52009">
    <property type="entry name" value="Phosphohistidine domain"/>
    <property type="match status" value="1"/>
</dbReference>
<name>A0A540V8N6_9CHLR</name>
<dbReference type="Gene3D" id="3.30.470.20">
    <property type="entry name" value="ATP-grasp fold, B domain"/>
    <property type="match status" value="1"/>
</dbReference>
<keyword evidence="1" id="KW-0547">Nucleotide-binding</keyword>
<reference evidence="5 6" key="1">
    <citation type="submission" date="2019-06" db="EMBL/GenBank/DDBJ databases">
        <title>Genome sequence of Litorilinea aerophila BAA-2444.</title>
        <authorList>
            <person name="Maclea K.S."/>
            <person name="Maurais E.G."/>
            <person name="Iannazzi L.C."/>
        </authorList>
    </citation>
    <scope>NUCLEOTIDE SEQUENCE [LARGE SCALE GENOMIC DNA]</scope>
    <source>
        <strain evidence="5 6">ATCC BAA-2444</strain>
    </source>
</reference>
<dbReference type="GO" id="GO:0005524">
    <property type="term" value="F:ATP binding"/>
    <property type="evidence" value="ECO:0007669"/>
    <property type="project" value="UniProtKB-KW"/>
</dbReference>
<dbReference type="GO" id="GO:0016301">
    <property type="term" value="F:kinase activity"/>
    <property type="evidence" value="ECO:0007669"/>
    <property type="project" value="InterPro"/>
</dbReference>
<evidence type="ECO:0000259" key="3">
    <source>
        <dbReference type="Pfam" id="PF00391"/>
    </source>
</evidence>
<dbReference type="InterPro" id="IPR008279">
    <property type="entry name" value="PEP-util_enz_mobile_dom"/>
</dbReference>
<accession>A0A540V8N6</accession>
<dbReference type="Gene3D" id="3.30.1490.20">
    <property type="entry name" value="ATP-grasp fold, A domain"/>
    <property type="match status" value="1"/>
</dbReference>
<feature type="domain" description="Pyruvate phosphate dikinase AMP/ATP-binding" evidence="4">
    <location>
        <begin position="25"/>
        <end position="323"/>
    </location>
</feature>
<dbReference type="Gene3D" id="3.50.30.10">
    <property type="entry name" value="Phosphohistidine domain"/>
    <property type="match status" value="1"/>
</dbReference>
<dbReference type="PANTHER" id="PTHR43615:SF1">
    <property type="entry name" value="PPDK_N DOMAIN-CONTAINING PROTEIN"/>
    <property type="match status" value="1"/>
</dbReference>
<dbReference type="AlphaFoldDB" id="A0A540V8N6"/>
<dbReference type="Pfam" id="PF00391">
    <property type="entry name" value="PEP-utilizers"/>
    <property type="match status" value="1"/>
</dbReference>
<sequence>MDFMAMTSHVPYILNFFEIHAADLPVVGGKGANLGEMTAAGFPVPEGFCLTTAAFRRFIEASGQGEDIYALLERVDSGDMEGVRRIGEQIRTTLVAVPIPEEIVQAVQNAWQRIGSKHAYAVRSSATAEDLPDASFAGQQDTYLNVRGLDALLDAIRRCWVSLFNDRAILYRSRNRFSHRDVALSVVVQRMVLSELAGTLFTADPVTGHRHTLVIDASFGLGEALVSGLVSPDSYRVDKRTRAILEREIAEKTVAIWPDPGGGTRQEVLPPEMRTRAALNDAQILALADLGCRVESHYGQPQDLEWAIAEDRIYLLQTRPITSLYPIDGLASPDGTLHIYFSMGHQQNMTRAMAPLSLSTFPLLIPFGHEPGQFDNPYLRTSGGRLFADITQPLRHPILRRGVFILTSQFDALAPQALRLVMQRPEFRGPHRMHFSYRFLRGVLRILGRVFLGLWWRDLSDFVAQTNELMDTFIAKIRRRFRAQPPGKAQIQEMLAAMGELFPFFLNWVPEAAAGIAATRLLPRLARHWLPPEKVESLTLGIPGNVVNEMNLSLSDLAALARRSPVLVERFKHLENDAHAWLDKTAQTEDGRLFLKAWQEFLTRYGARGPAEIDIMMPRWYEDPLPLLRVIAGHIEKETNSRIHFTAQAQAREEAFIELLSLAQRGLMGPLRVRLLKRLYHVLTTVGGMREHHKFLAVRFLWEVKQVLKENAACLVAEGKLATPDDIWFLTWRELLAIWDEDATDWGTVISRRRADLERYQKLIPPLIITSDGETPVVRYQVAGAPPNALQGNPVSPGVVEGVAHVIHDPTNESLKPGEILVAPFTDPGWTPLFINAAGLVMEIGGVLAHGSVVAREYGIPAVVGVREATKKIRNGHHIRVDGNRGLVEILDGVDAAVEENTSARQGQGESDAIDNILNG</sequence>
<dbReference type="EMBL" id="VIGC01000049">
    <property type="protein sequence ID" value="TQE93146.1"/>
    <property type="molecule type" value="Genomic_DNA"/>
</dbReference>
<dbReference type="InterPro" id="IPR051549">
    <property type="entry name" value="PEP_Utilizing_Enz"/>
</dbReference>
<dbReference type="InterPro" id="IPR036637">
    <property type="entry name" value="Phosphohistidine_dom_sf"/>
</dbReference>
<evidence type="ECO:0000256" key="1">
    <source>
        <dbReference type="ARBA" id="ARBA00022741"/>
    </source>
</evidence>
<proteinExistence type="predicted"/>
<dbReference type="NCBIfam" id="NF004878">
    <property type="entry name" value="PRK06241.1-3"/>
    <property type="match status" value="1"/>
</dbReference>
<dbReference type="Pfam" id="PF01326">
    <property type="entry name" value="PPDK_N"/>
    <property type="match status" value="1"/>
</dbReference>
<keyword evidence="6" id="KW-1185">Reference proteome</keyword>
<keyword evidence="2" id="KW-0067">ATP-binding</keyword>
<keyword evidence="5" id="KW-0670">Pyruvate</keyword>
<protein>
    <submittedName>
        <fullName evidence="5">Phosphoenolpyruvate synthase</fullName>
    </submittedName>
</protein>
<dbReference type="PANTHER" id="PTHR43615">
    <property type="entry name" value="PHOSPHOENOLPYRUVATE SYNTHASE-RELATED"/>
    <property type="match status" value="1"/>
</dbReference>
<gene>
    <name evidence="5" type="ORF">FKZ61_22735</name>
</gene>
<dbReference type="OrthoDB" id="9765468at2"/>
<organism evidence="5 6">
    <name type="scientific">Litorilinea aerophila</name>
    <dbReference type="NCBI Taxonomy" id="1204385"/>
    <lineage>
        <taxon>Bacteria</taxon>
        <taxon>Bacillati</taxon>
        <taxon>Chloroflexota</taxon>
        <taxon>Caldilineae</taxon>
        <taxon>Caldilineales</taxon>
        <taxon>Caldilineaceae</taxon>
        <taxon>Litorilinea</taxon>
    </lineage>
</organism>
<dbReference type="InterPro" id="IPR002192">
    <property type="entry name" value="PPDK_AMP/ATP-bd"/>
</dbReference>
<feature type="domain" description="PEP-utilising enzyme mobile" evidence="3">
    <location>
        <begin position="816"/>
        <end position="886"/>
    </location>
</feature>
<dbReference type="SUPFAM" id="SSF56059">
    <property type="entry name" value="Glutathione synthetase ATP-binding domain-like"/>
    <property type="match status" value="1"/>
</dbReference>
<dbReference type="Proteomes" id="UP000317371">
    <property type="component" value="Unassembled WGS sequence"/>
</dbReference>